<accession>A0A2V0QT99</accession>
<proteinExistence type="predicted"/>
<dbReference type="EMBL" id="BGJZ01000352">
    <property type="protein sequence ID" value="GBH13465.1"/>
    <property type="molecule type" value="Genomic_DNA"/>
</dbReference>
<comment type="caution">
    <text evidence="1">The sequence shown here is derived from an EMBL/GenBank/DDBJ whole genome shotgun (WGS) entry which is preliminary data.</text>
</comment>
<sequence>MSARRKALKPPAISTLNFRVQGLHRQRFVGESIFNPLPALLSGNDDPALVSTSFPDQPA</sequence>
<gene>
    <name evidence="1" type="ORF">KPSA1_06954</name>
</gene>
<name>A0A2V0QT99_PSESF</name>
<evidence type="ECO:0000313" key="2">
    <source>
        <dbReference type="Proteomes" id="UP000247480"/>
    </source>
</evidence>
<dbReference type="Proteomes" id="UP000247480">
    <property type="component" value="Unassembled WGS sequence"/>
</dbReference>
<reference evidence="1 2" key="1">
    <citation type="submission" date="2018-04" db="EMBL/GenBank/DDBJ databases">
        <title>Draft genome sequence of Pseudomonas syringae pv. actinidiae biovar 1 strains isolated from kiwifruit in Kagawa prefecture.</title>
        <authorList>
            <person name="Tabuchi M."/>
            <person name="Saito M."/>
            <person name="Fujiwara S."/>
            <person name="Sasa N."/>
            <person name="Akimitsu K."/>
            <person name="Gomi K."/>
            <person name="Konishi-Sugita S."/>
            <person name="Hamano K."/>
            <person name="Kataoka I."/>
        </authorList>
    </citation>
    <scope>NUCLEOTIDE SEQUENCE [LARGE SCALE GENOMIC DNA]</scope>
    <source>
        <strain evidence="1 2">MAFF212206</strain>
    </source>
</reference>
<protein>
    <submittedName>
        <fullName evidence="1">Uncharacterized protein</fullName>
    </submittedName>
</protein>
<organism evidence="1 2">
    <name type="scientific">Pseudomonas syringae pv. actinidiae</name>
    <dbReference type="NCBI Taxonomy" id="103796"/>
    <lineage>
        <taxon>Bacteria</taxon>
        <taxon>Pseudomonadati</taxon>
        <taxon>Pseudomonadota</taxon>
        <taxon>Gammaproteobacteria</taxon>
        <taxon>Pseudomonadales</taxon>
        <taxon>Pseudomonadaceae</taxon>
        <taxon>Pseudomonas</taxon>
        <taxon>Pseudomonas syringae</taxon>
    </lineage>
</organism>
<evidence type="ECO:0000313" key="1">
    <source>
        <dbReference type="EMBL" id="GBH13465.1"/>
    </source>
</evidence>
<dbReference type="AlphaFoldDB" id="A0A2V0QT99"/>